<proteinExistence type="predicted"/>
<dbReference type="InterPro" id="IPR029063">
    <property type="entry name" value="SAM-dependent_MTases_sf"/>
</dbReference>
<evidence type="ECO:0000259" key="7">
    <source>
        <dbReference type="Pfam" id="PF08468"/>
    </source>
</evidence>
<dbReference type="Proteomes" id="UP000027725">
    <property type="component" value="Unassembled WGS sequence"/>
</dbReference>
<dbReference type="InterPro" id="IPR046977">
    <property type="entry name" value="RsmC/RlmG"/>
</dbReference>
<dbReference type="GO" id="GO:0008990">
    <property type="term" value="F:rRNA (guanine-N2-)-methyltransferase activity"/>
    <property type="evidence" value="ECO:0007669"/>
    <property type="project" value="InterPro"/>
</dbReference>
<dbReference type="PANTHER" id="PTHR47816:SF4">
    <property type="entry name" value="RIBOSOMAL RNA SMALL SUBUNIT METHYLTRANSFERASE C"/>
    <property type="match status" value="1"/>
</dbReference>
<evidence type="ECO:0000256" key="2">
    <source>
        <dbReference type="ARBA" id="ARBA00022552"/>
    </source>
</evidence>
<evidence type="ECO:0000259" key="6">
    <source>
        <dbReference type="Pfam" id="PF05175"/>
    </source>
</evidence>
<dbReference type="RefSeq" id="WP_038064750.1">
    <property type="nucleotide sequence ID" value="NZ_FOVB01000001.1"/>
</dbReference>
<reference evidence="8 9" key="1">
    <citation type="submission" date="2014-03" db="EMBL/GenBank/DDBJ databases">
        <title>The draft genome sequence of Thioclava dalianensis DLFJ1-1.</title>
        <authorList>
            <person name="Lai Q."/>
            <person name="Shao Z."/>
        </authorList>
    </citation>
    <scope>NUCLEOTIDE SEQUENCE [LARGE SCALE GENOMIC DNA]</scope>
    <source>
        <strain evidence="8 9">DLFJ1-1</strain>
    </source>
</reference>
<dbReference type="Gene3D" id="3.40.50.150">
    <property type="entry name" value="Vaccinia Virus protein VP39"/>
    <property type="match status" value="2"/>
</dbReference>
<keyword evidence="2" id="KW-0698">rRNA processing</keyword>
<keyword evidence="9" id="KW-1185">Reference proteome</keyword>
<comment type="caution">
    <text evidence="8">The sequence shown here is derived from an EMBL/GenBank/DDBJ whole genome shotgun (WGS) entry which is preliminary data.</text>
</comment>
<feature type="domain" description="Methyltransferase small N-terminal" evidence="7">
    <location>
        <begin position="57"/>
        <end position="118"/>
    </location>
</feature>
<dbReference type="GO" id="GO:0003676">
    <property type="term" value="F:nucleic acid binding"/>
    <property type="evidence" value="ECO:0007669"/>
    <property type="project" value="InterPro"/>
</dbReference>
<dbReference type="OrthoDB" id="9816072at2"/>
<dbReference type="InterPro" id="IPR007848">
    <property type="entry name" value="Small_mtfrase_dom"/>
</dbReference>
<dbReference type="SUPFAM" id="SSF53335">
    <property type="entry name" value="S-adenosyl-L-methionine-dependent methyltransferases"/>
    <property type="match status" value="1"/>
</dbReference>
<dbReference type="AlphaFoldDB" id="A0A074U6J6"/>
<evidence type="ECO:0000256" key="5">
    <source>
        <dbReference type="ARBA" id="ARBA00022691"/>
    </source>
</evidence>
<dbReference type="PROSITE" id="PS00092">
    <property type="entry name" value="N6_MTASE"/>
    <property type="match status" value="1"/>
</dbReference>
<dbReference type="eggNOG" id="COG2813">
    <property type="taxonomic scope" value="Bacteria"/>
</dbReference>
<accession>A0A074U6J6</accession>
<dbReference type="InterPro" id="IPR013675">
    <property type="entry name" value="Mtase_sm_N"/>
</dbReference>
<organism evidence="8 9">
    <name type="scientific">Thioclava dalianensis</name>
    <dbReference type="NCBI Taxonomy" id="1185766"/>
    <lineage>
        <taxon>Bacteria</taxon>
        <taxon>Pseudomonadati</taxon>
        <taxon>Pseudomonadota</taxon>
        <taxon>Alphaproteobacteria</taxon>
        <taxon>Rhodobacterales</taxon>
        <taxon>Paracoccaceae</taxon>
        <taxon>Thioclava</taxon>
    </lineage>
</organism>
<evidence type="ECO:0000256" key="3">
    <source>
        <dbReference type="ARBA" id="ARBA00022603"/>
    </source>
</evidence>
<dbReference type="EMBL" id="JHEH01000007">
    <property type="protein sequence ID" value="KEP70237.1"/>
    <property type="molecule type" value="Genomic_DNA"/>
</dbReference>
<keyword evidence="1" id="KW-0963">Cytoplasm</keyword>
<evidence type="ECO:0000313" key="9">
    <source>
        <dbReference type="Proteomes" id="UP000027725"/>
    </source>
</evidence>
<keyword evidence="5" id="KW-0949">S-adenosyl-L-methionine</keyword>
<sequence>MSHSRLSFALETPDALPETGRIAVFAPGGMQDLTVLPQERVVVIQPNKPDHDALAARGFTVTLAPEGSFAAALVFATRAKAQARALIAQAAACVEPGGAIYVDGAKSEGIDSLLKELRGLVPLGQPVAKAHGKIARFAADPVPLADWAARDAEPVAGFVTRPGVFSADGVDEGSALLAASLPETLPARIADLGAGWGWLAAQALAHPGVEQIALYEADATALDCARRNIGDPRALFHWADVTRLTPETRVDAVIMNPPFHKSRDAEPGLGEAFIAAAARLLKPTGTLWMVANRHLPYADALAASFREIEEITPPAGRSTRFRITRAQGVITAREPARAAPAKPPARVRR</sequence>
<dbReference type="PANTHER" id="PTHR47816">
    <property type="entry name" value="RIBOSOMAL RNA SMALL SUBUNIT METHYLTRANSFERASE C"/>
    <property type="match status" value="1"/>
</dbReference>
<dbReference type="CDD" id="cd02440">
    <property type="entry name" value="AdoMet_MTases"/>
    <property type="match status" value="1"/>
</dbReference>
<protein>
    <submittedName>
        <fullName evidence="8">MFS transporter</fullName>
    </submittedName>
</protein>
<keyword evidence="4" id="KW-0808">Transferase</keyword>
<evidence type="ECO:0000313" key="8">
    <source>
        <dbReference type="EMBL" id="KEP70237.1"/>
    </source>
</evidence>
<name>A0A074U6J6_9RHOB</name>
<gene>
    <name evidence="8" type="ORF">DL1_19150</name>
</gene>
<feature type="domain" description="Methyltransferase small" evidence="6">
    <location>
        <begin position="158"/>
        <end position="312"/>
    </location>
</feature>
<keyword evidence="3" id="KW-0489">Methyltransferase</keyword>
<dbReference type="Pfam" id="PF05175">
    <property type="entry name" value="MTS"/>
    <property type="match status" value="1"/>
</dbReference>
<dbReference type="STRING" id="1185766.SAMN05216224_101488"/>
<dbReference type="InterPro" id="IPR002052">
    <property type="entry name" value="DNA_methylase_N6_adenine_CS"/>
</dbReference>
<dbReference type="Pfam" id="PF08468">
    <property type="entry name" value="MTS_N"/>
    <property type="match status" value="1"/>
</dbReference>
<evidence type="ECO:0000256" key="1">
    <source>
        <dbReference type="ARBA" id="ARBA00022490"/>
    </source>
</evidence>
<evidence type="ECO:0000256" key="4">
    <source>
        <dbReference type="ARBA" id="ARBA00022679"/>
    </source>
</evidence>